<dbReference type="GO" id="GO:0005886">
    <property type="term" value="C:plasma membrane"/>
    <property type="evidence" value="ECO:0007669"/>
    <property type="project" value="UniProtKB-SubCell"/>
</dbReference>
<keyword evidence="4 8" id="KW-0812">Transmembrane</keyword>
<gene>
    <name evidence="9" type="ORF">G7070_05315</name>
</gene>
<protein>
    <submittedName>
        <fullName evidence="9">DoxX family membrane protein</fullName>
    </submittedName>
</protein>
<evidence type="ECO:0000256" key="3">
    <source>
        <dbReference type="ARBA" id="ARBA00022475"/>
    </source>
</evidence>
<dbReference type="EMBL" id="CP049865">
    <property type="protein sequence ID" value="QIK71800.1"/>
    <property type="molecule type" value="Genomic_DNA"/>
</dbReference>
<accession>A0A6G7Y4Q3</accession>
<evidence type="ECO:0000256" key="6">
    <source>
        <dbReference type="ARBA" id="ARBA00023136"/>
    </source>
</evidence>
<feature type="compositionally biased region" description="Low complexity" evidence="7">
    <location>
        <begin position="59"/>
        <end position="69"/>
    </location>
</feature>
<evidence type="ECO:0000256" key="5">
    <source>
        <dbReference type="ARBA" id="ARBA00022989"/>
    </source>
</evidence>
<keyword evidence="6 8" id="KW-0472">Membrane</keyword>
<evidence type="ECO:0000313" key="10">
    <source>
        <dbReference type="Proteomes" id="UP000501058"/>
    </source>
</evidence>
<dbReference type="PANTHER" id="PTHR33452:SF1">
    <property type="entry name" value="INNER MEMBRANE PROTEIN YPHA-RELATED"/>
    <property type="match status" value="1"/>
</dbReference>
<dbReference type="InterPro" id="IPR051907">
    <property type="entry name" value="DoxX-like_oxidoreductase"/>
</dbReference>
<evidence type="ECO:0000256" key="1">
    <source>
        <dbReference type="ARBA" id="ARBA00004651"/>
    </source>
</evidence>
<dbReference type="InterPro" id="IPR032808">
    <property type="entry name" value="DoxX"/>
</dbReference>
<keyword evidence="10" id="KW-1185">Reference proteome</keyword>
<proteinExistence type="inferred from homology"/>
<sequence>MAENRSDEHPGDDWDAATDARPTVPTDADPDATVVHDEGLYRDGAAEPGLTESGRTEPDAVAEAPAAPEADARTELRREPTQPAPGGDWAPGSNRAFASQDAAVTAEHDRLVAERAARRQQRLEALAPKPEPEPTPVAAAPVVGGTVRGAAQPAPTPTRTETVKVVQRTNDKFLGSLGLFLLRLVVAAIMGIHGANKLLNLPAATEMLQNTILPSPGILAIVIGAAEIAIAIALVFGLLTRVAGLGVALVAGGALAFVQWGPWSPFQPGGSGFNGELELLLVAVGILFLLVGGGGWSIDRGFRSRKTVD</sequence>
<dbReference type="AlphaFoldDB" id="A0A6G7Y4Q3"/>
<evidence type="ECO:0000256" key="8">
    <source>
        <dbReference type="SAM" id="Phobius"/>
    </source>
</evidence>
<keyword evidence="5 8" id="KW-1133">Transmembrane helix</keyword>
<dbReference type="PANTHER" id="PTHR33452">
    <property type="entry name" value="OXIDOREDUCTASE CATD-RELATED"/>
    <property type="match status" value="1"/>
</dbReference>
<keyword evidence="3" id="KW-1003">Cell membrane</keyword>
<feature type="transmembrane region" description="Helical" evidence="8">
    <location>
        <begin position="173"/>
        <end position="192"/>
    </location>
</feature>
<organism evidence="9 10">
    <name type="scientific">Propioniciclava coleopterorum</name>
    <dbReference type="NCBI Taxonomy" id="2714937"/>
    <lineage>
        <taxon>Bacteria</taxon>
        <taxon>Bacillati</taxon>
        <taxon>Actinomycetota</taxon>
        <taxon>Actinomycetes</taxon>
        <taxon>Propionibacteriales</taxon>
        <taxon>Propionibacteriaceae</taxon>
        <taxon>Propioniciclava</taxon>
    </lineage>
</organism>
<comment type="similarity">
    <text evidence="2">Belongs to the DoxX family.</text>
</comment>
<reference evidence="9 10" key="1">
    <citation type="submission" date="2020-03" db="EMBL/GenBank/DDBJ databases">
        <title>Propioniciclava sp. nov., isolated from Hydrophilus acuminatus.</title>
        <authorList>
            <person name="Hyun D.-W."/>
            <person name="Bae J.-W."/>
        </authorList>
    </citation>
    <scope>NUCLEOTIDE SEQUENCE [LARGE SCALE GENOMIC DNA]</scope>
    <source>
        <strain evidence="9 10">HDW11</strain>
    </source>
</reference>
<evidence type="ECO:0000256" key="4">
    <source>
        <dbReference type="ARBA" id="ARBA00022692"/>
    </source>
</evidence>
<dbReference type="Pfam" id="PF07681">
    <property type="entry name" value="DoxX"/>
    <property type="match status" value="1"/>
</dbReference>
<feature type="compositionally biased region" description="Basic and acidic residues" evidence="7">
    <location>
        <begin position="34"/>
        <end position="45"/>
    </location>
</feature>
<dbReference type="Proteomes" id="UP000501058">
    <property type="component" value="Chromosome"/>
</dbReference>
<name>A0A6G7Y4Q3_9ACTN</name>
<feature type="transmembrane region" description="Helical" evidence="8">
    <location>
        <begin position="242"/>
        <end position="260"/>
    </location>
</feature>
<comment type="subcellular location">
    <subcellularLocation>
        <location evidence="1">Cell membrane</location>
        <topology evidence="1">Multi-pass membrane protein</topology>
    </subcellularLocation>
</comment>
<feature type="compositionally biased region" description="Basic and acidic residues" evidence="7">
    <location>
        <begin position="70"/>
        <end position="80"/>
    </location>
</feature>
<dbReference type="KEGG" id="prv:G7070_05315"/>
<evidence type="ECO:0000256" key="7">
    <source>
        <dbReference type="SAM" id="MobiDB-lite"/>
    </source>
</evidence>
<evidence type="ECO:0000313" key="9">
    <source>
        <dbReference type="EMBL" id="QIK71800.1"/>
    </source>
</evidence>
<dbReference type="RefSeq" id="WP_166232549.1">
    <property type="nucleotide sequence ID" value="NZ_CP049865.1"/>
</dbReference>
<feature type="transmembrane region" description="Helical" evidence="8">
    <location>
        <begin position="212"/>
        <end position="235"/>
    </location>
</feature>
<feature type="region of interest" description="Disordered" evidence="7">
    <location>
        <begin position="1"/>
        <end position="108"/>
    </location>
</feature>
<evidence type="ECO:0000256" key="2">
    <source>
        <dbReference type="ARBA" id="ARBA00006679"/>
    </source>
</evidence>
<feature type="transmembrane region" description="Helical" evidence="8">
    <location>
        <begin position="280"/>
        <end position="298"/>
    </location>
</feature>
<feature type="compositionally biased region" description="Basic and acidic residues" evidence="7">
    <location>
        <begin position="1"/>
        <end position="12"/>
    </location>
</feature>